<feature type="domain" description="BTB" evidence="2">
    <location>
        <begin position="24"/>
        <end position="97"/>
    </location>
</feature>
<feature type="compositionally biased region" description="Basic and acidic residues" evidence="1">
    <location>
        <begin position="283"/>
        <end position="298"/>
    </location>
</feature>
<keyword evidence="4" id="KW-1185">Reference proteome</keyword>
<dbReference type="Proteomes" id="UP000022910">
    <property type="component" value="Unassembled WGS sequence"/>
</dbReference>
<dbReference type="InterPro" id="IPR011333">
    <property type="entry name" value="SKP1/BTB/POZ_sf"/>
</dbReference>
<dbReference type="OrthoDB" id="2407958at2759"/>
<dbReference type="SMART" id="SM00225">
    <property type="entry name" value="BTB"/>
    <property type="match status" value="1"/>
</dbReference>
<dbReference type="PANTHER" id="PTHR45774:SF3">
    <property type="entry name" value="BTB (POZ) DOMAIN-CONTAINING 2B-RELATED"/>
    <property type="match status" value="1"/>
</dbReference>
<feature type="compositionally biased region" description="Polar residues" evidence="1">
    <location>
        <begin position="310"/>
        <end position="324"/>
    </location>
</feature>
<proteinExistence type="predicted"/>
<organism evidence="3 4">
    <name type="scientific">Rhizophagus irregularis (strain DAOM 197198w)</name>
    <name type="common">Glomus intraradices</name>
    <dbReference type="NCBI Taxonomy" id="1432141"/>
    <lineage>
        <taxon>Eukaryota</taxon>
        <taxon>Fungi</taxon>
        <taxon>Fungi incertae sedis</taxon>
        <taxon>Mucoromycota</taxon>
        <taxon>Glomeromycotina</taxon>
        <taxon>Glomeromycetes</taxon>
        <taxon>Glomerales</taxon>
        <taxon>Glomeraceae</taxon>
        <taxon>Rhizophagus</taxon>
    </lineage>
</organism>
<evidence type="ECO:0000313" key="4">
    <source>
        <dbReference type="Proteomes" id="UP000022910"/>
    </source>
</evidence>
<dbReference type="STRING" id="1432141.A0A015MB19"/>
<evidence type="ECO:0000259" key="2">
    <source>
        <dbReference type="PROSITE" id="PS50097"/>
    </source>
</evidence>
<dbReference type="CDD" id="cd18186">
    <property type="entry name" value="BTB_POZ_ZBTB_KLHL-like"/>
    <property type="match status" value="1"/>
</dbReference>
<dbReference type="HOGENOM" id="CLU_021542_5_2_1"/>
<sequence length="464" mass="54025">MTDDKLSSKLTQNLLEILNDEEYYDVTIEVGNDPYIKIFRAHMVILYYRSPYLKRILSTNKKKNDGILEHVKLPNISPEIFQIILSYIYRGKISLEECDTSDIIKILSAACILSLQELVVYLQSFLIENKTKWMEENFGLIYQTSFENNSYLELQKYCTDLISKEPTKIFKSLNFSSIPEKLLISIIQNDYLQMNEVQIWERVIKWGLAKNPELPSDFTNYSKNDIKILKNTLQQCIPFIRFYNLSSKEFTDNVLPYRKLLPKELYEDLLKTFLNLLDTNSKPNDKSRPRLNNDELSHLPETIDNENTKKQPQLYSESTSSSRYLEQPDEQPDKETAWGSWGPKNSQQSDEESAWDSWKPKNSQQPDEETAWGSWGPKNSQQPDGGSNRKINEASTCGSREPKNFQRPDGGSNRHRPRNSQRPDGGSNRHRPRNSQQFDGGSNRRGGYGRNGPRYSQQPDDEWW</sequence>
<feature type="region of interest" description="Disordered" evidence="1">
    <location>
        <begin position="281"/>
        <end position="464"/>
    </location>
</feature>
<dbReference type="PROSITE" id="PS50097">
    <property type="entry name" value="BTB"/>
    <property type="match status" value="1"/>
</dbReference>
<dbReference type="SUPFAM" id="SSF54695">
    <property type="entry name" value="POZ domain"/>
    <property type="match status" value="1"/>
</dbReference>
<evidence type="ECO:0000256" key="1">
    <source>
        <dbReference type="SAM" id="MobiDB-lite"/>
    </source>
</evidence>
<dbReference type="Pfam" id="PF07707">
    <property type="entry name" value="BACK"/>
    <property type="match status" value="1"/>
</dbReference>
<dbReference type="InterPro" id="IPR011705">
    <property type="entry name" value="BACK"/>
</dbReference>
<comment type="caution">
    <text evidence="3">The sequence shown here is derived from an EMBL/GenBank/DDBJ whole genome shotgun (WGS) entry which is preliminary data.</text>
</comment>
<protein>
    <recommendedName>
        <fullName evidence="2">BTB domain-containing protein</fullName>
    </recommendedName>
</protein>
<dbReference type="AlphaFoldDB" id="A0A015MB19"/>
<dbReference type="Gene3D" id="3.30.710.10">
    <property type="entry name" value="Potassium Channel Kv1.1, Chain A"/>
    <property type="match status" value="1"/>
</dbReference>
<dbReference type="Gene3D" id="1.25.40.420">
    <property type="match status" value="1"/>
</dbReference>
<dbReference type="InterPro" id="IPR000210">
    <property type="entry name" value="BTB/POZ_dom"/>
</dbReference>
<accession>A0A015MB19</accession>
<dbReference type="Pfam" id="PF00651">
    <property type="entry name" value="BTB"/>
    <property type="match status" value="1"/>
</dbReference>
<name>A0A015MB19_RHIIW</name>
<gene>
    <name evidence="3" type="ORF">RirG_146780</name>
</gene>
<dbReference type="EMBL" id="JEMT01023681">
    <property type="protein sequence ID" value="EXX64023.1"/>
    <property type="molecule type" value="Genomic_DNA"/>
</dbReference>
<evidence type="ECO:0000313" key="3">
    <source>
        <dbReference type="EMBL" id="EXX64023.1"/>
    </source>
</evidence>
<reference evidence="3 4" key="1">
    <citation type="submission" date="2014-02" db="EMBL/GenBank/DDBJ databases">
        <title>Single nucleus genome sequencing reveals high similarity among nuclei of an endomycorrhizal fungus.</title>
        <authorList>
            <person name="Lin K."/>
            <person name="Geurts R."/>
            <person name="Zhang Z."/>
            <person name="Limpens E."/>
            <person name="Saunders D.G."/>
            <person name="Mu D."/>
            <person name="Pang E."/>
            <person name="Cao H."/>
            <person name="Cha H."/>
            <person name="Lin T."/>
            <person name="Zhou Q."/>
            <person name="Shang Y."/>
            <person name="Li Y."/>
            <person name="Ivanov S."/>
            <person name="Sharma T."/>
            <person name="Velzen R.V."/>
            <person name="Ruijter N.D."/>
            <person name="Aanen D.K."/>
            <person name="Win J."/>
            <person name="Kamoun S."/>
            <person name="Bisseling T."/>
            <person name="Huang S."/>
        </authorList>
    </citation>
    <scope>NUCLEOTIDE SEQUENCE [LARGE SCALE GENOMIC DNA]</scope>
    <source>
        <strain evidence="4">DAOM197198w</strain>
    </source>
</reference>
<dbReference type="PANTHER" id="PTHR45774">
    <property type="entry name" value="BTB/POZ DOMAIN-CONTAINING"/>
    <property type="match status" value="1"/>
</dbReference>
<dbReference type="SMR" id="A0A015MB19"/>